<sequence length="325" mass="37542">MYRVLFLFIPIFLFAKIITPSYELNINHNIISMELIEGRLFVATDFGEVLEITFDESLKNIQEHSIVKLPDIRGFLDDFYAPKVFSVDLYKGKYLINSEGSEGTKNLFILDGELVLIFGAENFLNIKKALFINEEQIFLGLVSNEILLYDLKHSKILYRKQLSEARFSDFVLSEDRKYFLSTSESGILYYGKTQDGEVLQTFEEVNKDNVYEVKMKKDSMGNNIIITAGQDRKVGVYFLDSQQKRQFYIKESEFLVYSVGLNENASRGAYTKNENSDIIVFDIKSKEEVAYLKGHTNLLNSILFINDTILVSSEDAQRILFWKLP</sequence>
<reference evidence="1 2" key="1">
    <citation type="submission" date="2017-06" db="EMBL/GenBank/DDBJ databases">
        <title>Complete genome of Helicobacter apodemus.</title>
        <authorList>
            <person name="Cho S."/>
        </authorList>
    </citation>
    <scope>NUCLEOTIDE SEQUENCE [LARGE SCALE GENOMIC DNA]</scope>
    <source>
        <strain evidence="2">SNUVETPUB-15-01</strain>
    </source>
</reference>
<accession>A0A2U8FC38</accession>
<evidence type="ECO:0000313" key="1">
    <source>
        <dbReference type="EMBL" id="AWI33769.1"/>
    </source>
</evidence>
<dbReference type="AlphaFoldDB" id="A0A2U8FC38"/>
<dbReference type="InterPro" id="IPR036322">
    <property type="entry name" value="WD40_repeat_dom_sf"/>
</dbReference>
<dbReference type="OrthoDB" id="11703at2"/>
<dbReference type="Gene3D" id="2.130.10.10">
    <property type="entry name" value="YVTN repeat-like/Quinoprotein amine dehydrogenase"/>
    <property type="match status" value="1"/>
</dbReference>
<proteinExistence type="predicted"/>
<organism evidence="1 2">
    <name type="scientific">Helicobacter apodemus</name>
    <dbReference type="NCBI Taxonomy" id="135569"/>
    <lineage>
        <taxon>Bacteria</taxon>
        <taxon>Pseudomonadati</taxon>
        <taxon>Campylobacterota</taxon>
        <taxon>Epsilonproteobacteria</taxon>
        <taxon>Campylobacterales</taxon>
        <taxon>Helicobacteraceae</taxon>
        <taxon>Helicobacter</taxon>
    </lineage>
</organism>
<dbReference type="EMBL" id="CP021886">
    <property type="protein sequence ID" value="AWI33769.1"/>
    <property type="molecule type" value="Genomic_DNA"/>
</dbReference>
<protein>
    <submittedName>
        <fullName evidence="1">Nitrate reductase</fullName>
    </submittedName>
</protein>
<dbReference type="SUPFAM" id="SSF50978">
    <property type="entry name" value="WD40 repeat-like"/>
    <property type="match status" value="1"/>
</dbReference>
<dbReference type="RefSeq" id="WP_108910648.1">
    <property type="nucleotide sequence ID" value="NZ_CP021886.1"/>
</dbReference>
<dbReference type="KEGG" id="had:CDV25_02585"/>
<dbReference type="InterPro" id="IPR015943">
    <property type="entry name" value="WD40/YVTN_repeat-like_dom_sf"/>
</dbReference>
<name>A0A2U8FC38_9HELI</name>
<dbReference type="Proteomes" id="UP000244890">
    <property type="component" value="Chromosome"/>
</dbReference>
<gene>
    <name evidence="1" type="ORF">CDV25_02585</name>
</gene>
<evidence type="ECO:0000313" key="2">
    <source>
        <dbReference type="Proteomes" id="UP000244890"/>
    </source>
</evidence>